<evidence type="ECO:0000313" key="2">
    <source>
        <dbReference type="EMBL" id="GFZ06967.1"/>
    </source>
</evidence>
<sequence length="83" mass="9223">MRNGFQEAMMKMATEDKDKIEITKKHPIYINGQGALGTDFAIMGRTLNAPDVGSEWPTESESSLPVLDDSWLDDPPLTCRGRP</sequence>
<dbReference type="EMBL" id="BJWL01000018">
    <property type="protein sequence ID" value="GFZ06967.1"/>
    <property type="molecule type" value="Genomic_DNA"/>
</dbReference>
<dbReference type="AlphaFoldDB" id="A0A7J0G840"/>
<protein>
    <submittedName>
        <fullName evidence="2">Uncharacterized protein</fullName>
    </submittedName>
</protein>
<reference evidence="2 3" key="1">
    <citation type="submission" date="2019-07" db="EMBL/GenBank/DDBJ databases">
        <title>De Novo Assembly of kiwifruit Actinidia rufa.</title>
        <authorList>
            <person name="Sugita-Konishi S."/>
            <person name="Sato K."/>
            <person name="Mori E."/>
            <person name="Abe Y."/>
            <person name="Kisaki G."/>
            <person name="Hamano K."/>
            <person name="Suezawa K."/>
            <person name="Otani M."/>
            <person name="Fukuda T."/>
            <person name="Manabe T."/>
            <person name="Gomi K."/>
            <person name="Tabuchi M."/>
            <person name="Akimitsu K."/>
            <person name="Kataoka I."/>
        </authorList>
    </citation>
    <scope>NUCLEOTIDE SEQUENCE [LARGE SCALE GENOMIC DNA]</scope>
    <source>
        <strain evidence="3">cv. Fuchu</strain>
    </source>
</reference>
<evidence type="ECO:0000256" key="1">
    <source>
        <dbReference type="SAM" id="MobiDB-lite"/>
    </source>
</evidence>
<proteinExistence type="predicted"/>
<dbReference type="Proteomes" id="UP000585474">
    <property type="component" value="Unassembled WGS sequence"/>
</dbReference>
<dbReference type="OrthoDB" id="2013475at2759"/>
<organism evidence="2 3">
    <name type="scientific">Actinidia rufa</name>
    <dbReference type="NCBI Taxonomy" id="165716"/>
    <lineage>
        <taxon>Eukaryota</taxon>
        <taxon>Viridiplantae</taxon>
        <taxon>Streptophyta</taxon>
        <taxon>Embryophyta</taxon>
        <taxon>Tracheophyta</taxon>
        <taxon>Spermatophyta</taxon>
        <taxon>Magnoliopsida</taxon>
        <taxon>eudicotyledons</taxon>
        <taxon>Gunneridae</taxon>
        <taxon>Pentapetalae</taxon>
        <taxon>asterids</taxon>
        <taxon>Ericales</taxon>
        <taxon>Actinidiaceae</taxon>
        <taxon>Actinidia</taxon>
    </lineage>
</organism>
<gene>
    <name evidence="2" type="ORF">Acr_18g0011370</name>
</gene>
<evidence type="ECO:0000313" key="3">
    <source>
        <dbReference type="Proteomes" id="UP000585474"/>
    </source>
</evidence>
<accession>A0A7J0G840</accession>
<comment type="caution">
    <text evidence="2">The sequence shown here is derived from an EMBL/GenBank/DDBJ whole genome shotgun (WGS) entry which is preliminary data.</text>
</comment>
<feature type="region of interest" description="Disordered" evidence="1">
    <location>
        <begin position="49"/>
        <end position="83"/>
    </location>
</feature>
<keyword evidence="3" id="KW-1185">Reference proteome</keyword>
<name>A0A7J0G840_9ERIC</name>